<evidence type="ECO:0000313" key="11">
    <source>
        <dbReference type="EMBL" id="MPL58719.1"/>
    </source>
</evidence>
<feature type="transmembrane region" description="Helical" evidence="9">
    <location>
        <begin position="119"/>
        <end position="140"/>
    </location>
</feature>
<organism evidence="11">
    <name type="scientific">bioreactor metagenome</name>
    <dbReference type="NCBI Taxonomy" id="1076179"/>
    <lineage>
        <taxon>unclassified sequences</taxon>
        <taxon>metagenomes</taxon>
        <taxon>ecological metagenomes</taxon>
    </lineage>
</organism>
<gene>
    <name evidence="11" type="ORF">SDC9_04261</name>
</gene>
<feature type="domain" description="MotA/TolQ/ExbB proton channel" evidence="10">
    <location>
        <begin position="81"/>
        <end position="193"/>
    </location>
</feature>
<accession>A0A644SVJ5</accession>
<evidence type="ECO:0000256" key="6">
    <source>
        <dbReference type="ARBA" id="ARBA00022927"/>
    </source>
</evidence>
<keyword evidence="7 9" id="KW-1133">Transmembrane helix</keyword>
<feature type="transmembrane region" description="Helical" evidence="9">
    <location>
        <begin position="12"/>
        <end position="34"/>
    </location>
</feature>
<evidence type="ECO:0000256" key="8">
    <source>
        <dbReference type="ARBA" id="ARBA00023136"/>
    </source>
</evidence>
<proteinExistence type="inferred from homology"/>
<dbReference type="PANTHER" id="PTHR30625">
    <property type="entry name" value="PROTEIN TOLQ"/>
    <property type="match status" value="1"/>
</dbReference>
<sequence length="212" mass="22616">MIDSFNHAIVLFAKGGLVMYPLLVCSIIVVAVVIERFLYICSVQTDITALIPEIVHKLKAGNWYEAAQLCSDTNGIVAFVLAQGLINPVHDRQELEQILEGAAIRAVAKLRHRISYLDTIVTLAPLLGLLGTVIGMIQSFSVLTIKAGQTLAITGGVGEALIATATGLCVAIIALVAHSYLNHCIEAIITDIEETANATVTAAVQGWQNEAR</sequence>
<dbReference type="AlphaFoldDB" id="A0A644SVJ5"/>
<keyword evidence="5 9" id="KW-0812">Transmembrane</keyword>
<evidence type="ECO:0000256" key="7">
    <source>
        <dbReference type="ARBA" id="ARBA00022989"/>
    </source>
</evidence>
<keyword evidence="3" id="KW-0813">Transport</keyword>
<name>A0A644SVJ5_9ZZZZ</name>
<evidence type="ECO:0000256" key="1">
    <source>
        <dbReference type="ARBA" id="ARBA00004651"/>
    </source>
</evidence>
<dbReference type="PANTHER" id="PTHR30625:SF15">
    <property type="entry name" value="BIOPOLYMER TRANSPORT PROTEIN EXBB"/>
    <property type="match status" value="1"/>
</dbReference>
<evidence type="ECO:0000259" key="10">
    <source>
        <dbReference type="Pfam" id="PF01618"/>
    </source>
</evidence>
<evidence type="ECO:0000256" key="3">
    <source>
        <dbReference type="ARBA" id="ARBA00022448"/>
    </source>
</evidence>
<keyword evidence="8 9" id="KW-0472">Membrane</keyword>
<dbReference type="Pfam" id="PF01618">
    <property type="entry name" value="MotA_ExbB"/>
    <property type="match status" value="1"/>
</dbReference>
<evidence type="ECO:0000256" key="2">
    <source>
        <dbReference type="ARBA" id="ARBA00010442"/>
    </source>
</evidence>
<dbReference type="InterPro" id="IPR002898">
    <property type="entry name" value="MotA_ExbB_proton_chnl"/>
</dbReference>
<feature type="transmembrane region" description="Helical" evidence="9">
    <location>
        <begin position="160"/>
        <end position="181"/>
    </location>
</feature>
<keyword evidence="4" id="KW-1003">Cell membrane</keyword>
<protein>
    <recommendedName>
        <fullName evidence="10">MotA/TolQ/ExbB proton channel domain-containing protein</fullName>
    </recommendedName>
</protein>
<dbReference type="EMBL" id="VSSQ01000007">
    <property type="protein sequence ID" value="MPL58719.1"/>
    <property type="molecule type" value="Genomic_DNA"/>
</dbReference>
<keyword evidence="6" id="KW-0653">Protein transport</keyword>
<comment type="subcellular location">
    <subcellularLocation>
        <location evidence="1">Cell membrane</location>
        <topology evidence="1">Multi-pass membrane protein</topology>
    </subcellularLocation>
</comment>
<dbReference type="GO" id="GO:0017038">
    <property type="term" value="P:protein import"/>
    <property type="evidence" value="ECO:0007669"/>
    <property type="project" value="TreeGrafter"/>
</dbReference>
<dbReference type="InterPro" id="IPR050790">
    <property type="entry name" value="ExbB/TolQ_transport"/>
</dbReference>
<dbReference type="GO" id="GO:0005886">
    <property type="term" value="C:plasma membrane"/>
    <property type="evidence" value="ECO:0007669"/>
    <property type="project" value="UniProtKB-SubCell"/>
</dbReference>
<reference evidence="11" key="1">
    <citation type="submission" date="2019-08" db="EMBL/GenBank/DDBJ databases">
        <authorList>
            <person name="Kucharzyk K."/>
            <person name="Murdoch R.W."/>
            <person name="Higgins S."/>
            <person name="Loffler F."/>
        </authorList>
    </citation>
    <scope>NUCLEOTIDE SEQUENCE</scope>
</reference>
<evidence type="ECO:0000256" key="5">
    <source>
        <dbReference type="ARBA" id="ARBA00022692"/>
    </source>
</evidence>
<comment type="similarity">
    <text evidence="2">Belongs to the ExbB/TolQ family.</text>
</comment>
<evidence type="ECO:0000256" key="9">
    <source>
        <dbReference type="SAM" id="Phobius"/>
    </source>
</evidence>
<evidence type="ECO:0000256" key="4">
    <source>
        <dbReference type="ARBA" id="ARBA00022475"/>
    </source>
</evidence>
<comment type="caution">
    <text evidence="11">The sequence shown here is derived from an EMBL/GenBank/DDBJ whole genome shotgun (WGS) entry which is preliminary data.</text>
</comment>